<protein>
    <submittedName>
        <fullName evidence="1">Uncharacterized protein</fullName>
    </submittedName>
</protein>
<reference evidence="1 2" key="1">
    <citation type="submission" date="2021-04" db="EMBL/GenBank/DDBJ databases">
        <authorList>
            <person name="De Guttry C."/>
            <person name="Zahm M."/>
            <person name="Klopp C."/>
            <person name="Cabau C."/>
            <person name="Louis A."/>
            <person name="Berthelot C."/>
            <person name="Parey E."/>
            <person name="Roest Crollius H."/>
            <person name="Montfort J."/>
            <person name="Robinson-Rechavi M."/>
            <person name="Bucao C."/>
            <person name="Bouchez O."/>
            <person name="Gislard M."/>
            <person name="Lluch J."/>
            <person name="Milhes M."/>
            <person name="Lampietro C."/>
            <person name="Lopez Roques C."/>
            <person name="Donnadieu C."/>
            <person name="Braasch I."/>
            <person name="Desvignes T."/>
            <person name="Postlethwait J."/>
            <person name="Bobe J."/>
            <person name="Wedekind C."/>
            <person name="Guiguen Y."/>
        </authorList>
    </citation>
    <scope>NUCLEOTIDE SEQUENCE [LARGE SCALE GENOMIC DNA]</scope>
    <source>
        <strain evidence="1">Cs_M1</strain>
        <tissue evidence="1">Blood</tissue>
    </source>
</reference>
<organism evidence="1 2">
    <name type="scientific">Coregonus suidteri</name>
    <dbReference type="NCBI Taxonomy" id="861788"/>
    <lineage>
        <taxon>Eukaryota</taxon>
        <taxon>Metazoa</taxon>
        <taxon>Chordata</taxon>
        <taxon>Craniata</taxon>
        <taxon>Vertebrata</taxon>
        <taxon>Euteleostomi</taxon>
        <taxon>Actinopterygii</taxon>
        <taxon>Neopterygii</taxon>
        <taxon>Teleostei</taxon>
        <taxon>Protacanthopterygii</taxon>
        <taxon>Salmoniformes</taxon>
        <taxon>Salmonidae</taxon>
        <taxon>Coregoninae</taxon>
        <taxon>Coregonus</taxon>
    </lineage>
</organism>
<dbReference type="EMBL" id="JAGTTL010000015">
    <property type="protein sequence ID" value="KAK6312441.1"/>
    <property type="molecule type" value="Genomic_DNA"/>
</dbReference>
<proteinExistence type="predicted"/>
<evidence type="ECO:0000313" key="1">
    <source>
        <dbReference type="EMBL" id="KAK6312441.1"/>
    </source>
</evidence>
<name>A0AAN8QV30_9TELE</name>
<sequence length="54" mass="6431">MGKCSEICNSEHFQCFLTIAMRERKCERVDFLLYCCGVRAVILREMRSIFPHRC</sequence>
<gene>
    <name evidence="1" type="ORF">J4Q44_G00181050</name>
</gene>
<accession>A0AAN8QV30</accession>
<dbReference type="AlphaFoldDB" id="A0AAN8QV30"/>
<dbReference type="Proteomes" id="UP001356427">
    <property type="component" value="Unassembled WGS sequence"/>
</dbReference>
<comment type="caution">
    <text evidence="1">The sequence shown here is derived from an EMBL/GenBank/DDBJ whole genome shotgun (WGS) entry which is preliminary data.</text>
</comment>
<evidence type="ECO:0000313" key="2">
    <source>
        <dbReference type="Proteomes" id="UP001356427"/>
    </source>
</evidence>
<keyword evidence="2" id="KW-1185">Reference proteome</keyword>